<keyword evidence="1" id="KW-0812">Transmembrane</keyword>
<accession>A0A6G1ISZ3</accession>
<reference evidence="2" key="1">
    <citation type="journal article" date="2020" name="Stud. Mycol.">
        <title>101 Dothideomycetes genomes: a test case for predicting lifestyles and emergence of pathogens.</title>
        <authorList>
            <person name="Haridas S."/>
            <person name="Albert R."/>
            <person name="Binder M."/>
            <person name="Bloem J."/>
            <person name="Labutti K."/>
            <person name="Salamov A."/>
            <person name="Andreopoulos B."/>
            <person name="Baker S."/>
            <person name="Barry K."/>
            <person name="Bills G."/>
            <person name="Bluhm B."/>
            <person name="Cannon C."/>
            <person name="Castanera R."/>
            <person name="Culley D."/>
            <person name="Daum C."/>
            <person name="Ezra D."/>
            <person name="Gonzalez J."/>
            <person name="Henrissat B."/>
            <person name="Kuo A."/>
            <person name="Liang C."/>
            <person name="Lipzen A."/>
            <person name="Lutzoni F."/>
            <person name="Magnuson J."/>
            <person name="Mondo S."/>
            <person name="Nolan M."/>
            <person name="Ohm R."/>
            <person name="Pangilinan J."/>
            <person name="Park H.-J."/>
            <person name="Ramirez L."/>
            <person name="Alfaro M."/>
            <person name="Sun H."/>
            <person name="Tritt A."/>
            <person name="Yoshinaga Y."/>
            <person name="Zwiers L.-H."/>
            <person name="Turgeon B."/>
            <person name="Goodwin S."/>
            <person name="Spatafora J."/>
            <person name="Crous P."/>
            <person name="Grigoriev I."/>
        </authorList>
    </citation>
    <scope>NUCLEOTIDE SEQUENCE</scope>
    <source>
        <strain evidence="2">CBS 122367</strain>
    </source>
</reference>
<organism evidence="2 3">
    <name type="scientific">Lentithecium fluviatile CBS 122367</name>
    <dbReference type="NCBI Taxonomy" id="1168545"/>
    <lineage>
        <taxon>Eukaryota</taxon>
        <taxon>Fungi</taxon>
        <taxon>Dikarya</taxon>
        <taxon>Ascomycota</taxon>
        <taxon>Pezizomycotina</taxon>
        <taxon>Dothideomycetes</taxon>
        <taxon>Pleosporomycetidae</taxon>
        <taxon>Pleosporales</taxon>
        <taxon>Massarineae</taxon>
        <taxon>Lentitheciaceae</taxon>
        <taxon>Lentithecium</taxon>
    </lineage>
</organism>
<dbReference type="AlphaFoldDB" id="A0A6G1ISZ3"/>
<gene>
    <name evidence="2" type="ORF">K458DRAFT_310444</name>
</gene>
<sequence length="105" mass="11753">MFLSLLIGFLLCFASGLLLSVVLFFKDASWLRKNRHTRFWERTVALLFSICQAGLSIAGIVAITIAFTTGTEPHWLDPVMLCTLQLFTGTNVSVFSIQDWSVNSH</sequence>
<feature type="transmembrane region" description="Helical" evidence="1">
    <location>
        <begin position="6"/>
        <end position="25"/>
    </location>
</feature>
<keyword evidence="1" id="KW-0472">Membrane</keyword>
<dbReference type="OrthoDB" id="3777149at2759"/>
<evidence type="ECO:0000256" key="1">
    <source>
        <dbReference type="SAM" id="Phobius"/>
    </source>
</evidence>
<evidence type="ECO:0000313" key="2">
    <source>
        <dbReference type="EMBL" id="KAF2681100.1"/>
    </source>
</evidence>
<proteinExistence type="predicted"/>
<protein>
    <submittedName>
        <fullName evidence="2">Uncharacterized protein</fullName>
    </submittedName>
</protein>
<feature type="transmembrane region" description="Helical" evidence="1">
    <location>
        <begin position="46"/>
        <end position="67"/>
    </location>
</feature>
<keyword evidence="1" id="KW-1133">Transmembrane helix</keyword>
<keyword evidence="3" id="KW-1185">Reference proteome</keyword>
<name>A0A6G1ISZ3_9PLEO</name>
<evidence type="ECO:0000313" key="3">
    <source>
        <dbReference type="Proteomes" id="UP000799291"/>
    </source>
</evidence>
<dbReference type="Proteomes" id="UP000799291">
    <property type="component" value="Unassembled WGS sequence"/>
</dbReference>
<dbReference type="EMBL" id="MU005593">
    <property type="protein sequence ID" value="KAF2681100.1"/>
    <property type="molecule type" value="Genomic_DNA"/>
</dbReference>